<dbReference type="SUPFAM" id="SSF56801">
    <property type="entry name" value="Acetyl-CoA synthetase-like"/>
    <property type="match status" value="1"/>
</dbReference>
<dbReference type="AlphaFoldDB" id="A0AAI9IDT9"/>
<organism evidence="4 5">
    <name type="scientific">Herbaspirillum frisingense GSF30</name>
    <dbReference type="NCBI Taxonomy" id="864073"/>
    <lineage>
        <taxon>Bacteria</taxon>
        <taxon>Pseudomonadati</taxon>
        <taxon>Pseudomonadota</taxon>
        <taxon>Betaproteobacteria</taxon>
        <taxon>Burkholderiales</taxon>
        <taxon>Oxalobacteraceae</taxon>
        <taxon>Herbaspirillum</taxon>
    </lineage>
</organism>
<proteinExistence type="predicted"/>
<dbReference type="GO" id="GO:0016020">
    <property type="term" value="C:membrane"/>
    <property type="evidence" value="ECO:0007669"/>
    <property type="project" value="TreeGrafter"/>
</dbReference>
<sequence>MVETRQDNQAATFPRLLQAHARQRPERAAFREKDLGIWQTTTWRQVADEVRSFACGLAALGFKRGMSLAIIGNNCPRLYWAMSAAQALGGMPVPLYQDAPAADMAYVLADANVDFVMAEDQEQVDKVFEIKENLPRIAHVIYDDERGMRNYHQPELLSFARVQELGRAYEHAHPDFFEKEVAAGSPDDVAIILYTSGTTGKPKGVCHSHRAMITTATTLVEFDHLDQDDDILCYLPLAWVGDFLYSFAQQHVAGFCLNCPESPNTVMTDLREIGPTYYFAPPRVYENILTQVMIRIEDAGWLKRKMFHGFMRVARRVGMRILDGKPGVSLMDRLQYTLGDLLVYGPLKNVLGMSRLRVAYTGGEAIGPDLFDFYRSMGINLKQLYGMTETCVTVCMQPSGDVKLDSVGRPMKGVEVRIDDNGEVLVRSPGLMKEYFKRPDATAEAIDANGYFHTGDAGFFDSDGHLKIIDRAKDVGKMACGSMFAPKYIENKLKFFPFIKEAVTFGNGREQCMAFINIDMDAVGNWAERRNLPYSGYTDLAANPAVYELVRECVEKVNADLVADPLLADSQVHRFLILHKELDPDDEELTRTRKVRRGFIAEKYAVLIEALYDGRASQYIETQVKFEDGRQGMIAADLKIAEAKTFKTLQSAA</sequence>
<reference evidence="4 5" key="1">
    <citation type="journal article" date="2013" name="Front. Microbiol.">
        <title>The genome of the endophytic bacterium H. frisingense GSF30(T) identifies diverse strategies in the Herbaspirillum genus to interact with plants.</title>
        <authorList>
            <person name="Straub D."/>
            <person name="Rothballer M."/>
            <person name="Hartmann A."/>
            <person name="Ludewig U."/>
        </authorList>
    </citation>
    <scope>NUCLEOTIDE SEQUENCE [LARGE SCALE GENOMIC DNA]</scope>
    <source>
        <strain evidence="4 5">GSF30</strain>
    </source>
</reference>
<evidence type="ECO:0000256" key="2">
    <source>
        <dbReference type="ARBA" id="ARBA00022840"/>
    </source>
</evidence>
<keyword evidence="2" id="KW-0067">ATP-binding</keyword>
<comment type="caution">
    <text evidence="4">The sequence shown here is derived from an EMBL/GenBank/DDBJ whole genome shotgun (WGS) entry which is preliminary data.</text>
</comment>
<dbReference type="PANTHER" id="PTHR43272:SF33">
    <property type="entry name" value="AMP-BINDING DOMAIN-CONTAINING PROTEIN-RELATED"/>
    <property type="match status" value="1"/>
</dbReference>
<evidence type="ECO:0000259" key="3">
    <source>
        <dbReference type="Pfam" id="PF00501"/>
    </source>
</evidence>
<dbReference type="InterPro" id="IPR042099">
    <property type="entry name" value="ANL_N_sf"/>
</dbReference>
<dbReference type="Pfam" id="PF00501">
    <property type="entry name" value="AMP-binding"/>
    <property type="match status" value="1"/>
</dbReference>
<dbReference type="PROSITE" id="PS00455">
    <property type="entry name" value="AMP_BINDING"/>
    <property type="match status" value="1"/>
</dbReference>
<dbReference type="InterPro" id="IPR000873">
    <property type="entry name" value="AMP-dep_synth/lig_dom"/>
</dbReference>
<keyword evidence="1" id="KW-0547">Nucleotide-binding</keyword>
<gene>
    <name evidence="4" type="ORF">HFRIS_013439</name>
</gene>
<evidence type="ECO:0000313" key="4">
    <source>
        <dbReference type="EMBL" id="EOA04291.1"/>
    </source>
</evidence>
<dbReference type="Proteomes" id="UP000006772">
    <property type="component" value="Unassembled WGS sequence"/>
</dbReference>
<evidence type="ECO:0000256" key="1">
    <source>
        <dbReference type="ARBA" id="ARBA00022741"/>
    </source>
</evidence>
<protein>
    <submittedName>
        <fullName evidence="4">Long-chain acyl-CoA synthetase</fullName>
    </submittedName>
</protein>
<dbReference type="InterPro" id="IPR020845">
    <property type="entry name" value="AMP-binding_CS"/>
</dbReference>
<dbReference type="Pfam" id="PF23562">
    <property type="entry name" value="AMP-binding_C_3"/>
    <property type="match status" value="1"/>
</dbReference>
<dbReference type="PANTHER" id="PTHR43272">
    <property type="entry name" value="LONG-CHAIN-FATTY-ACID--COA LIGASE"/>
    <property type="match status" value="1"/>
</dbReference>
<name>A0AAI9IDT9_9BURK</name>
<dbReference type="EMBL" id="AEEC02000017">
    <property type="protein sequence ID" value="EOA04291.1"/>
    <property type="molecule type" value="Genomic_DNA"/>
</dbReference>
<feature type="domain" description="AMP-dependent synthetase/ligase" evidence="3">
    <location>
        <begin position="17"/>
        <end position="436"/>
    </location>
</feature>
<dbReference type="GO" id="GO:0004467">
    <property type="term" value="F:long-chain fatty acid-CoA ligase activity"/>
    <property type="evidence" value="ECO:0007669"/>
    <property type="project" value="TreeGrafter"/>
</dbReference>
<dbReference type="RefSeq" id="WP_006463906.1">
    <property type="nucleotide sequence ID" value="NZ_AEEC02000017.1"/>
</dbReference>
<accession>A0AAI9IDT9</accession>
<dbReference type="Gene3D" id="3.40.50.12780">
    <property type="entry name" value="N-terminal domain of ligase-like"/>
    <property type="match status" value="1"/>
</dbReference>
<evidence type="ECO:0000313" key="5">
    <source>
        <dbReference type="Proteomes" id="UP000006772"/>
    </source>
</evidence>
<dbReference type="GO" id="GO:0005524">
    <property type="term" value="F:ATP binding"/>
    <property type="evidence" value="ECO:0007669"/>
    <property type="project" value="UniProtKB-KW"/>
</dbReference>